<dbReference type="InterPro" id="IPR001279">
    <property type="entry name" value="Metallo-B-lactamas"/>
</dbReference>
<feature type="domain" description="Metallo-beta-lactamase" evidence="2">
    <location>
        <begin position="368"/>
        <end position="439"/>
    </location>
</feature>
<dbReference type="Gene3D" id="3.60.15.10">
    <property type="entry name" value="Ribonuclease Z/Hydroxyacylglutathione hydrolase-like"/>
    <property type="match status" value="1"/>
</dbReference>
<dbReference type="InterPro" id="IPR036866">
    <property type="entry name" value="RibonucZ/Hydroxyglut_hydro"/>
</dbReference>
<comment type="caution">
    <text evidence="3">The sequence shown here is derived from an EMBL/GenBank/DDBJ whole genome shotgun (WGS) entry which is preliminary data.</text>
</comment>
<reference evidence="3" key="1">
    <citation type="submission" date="2022-04" db="EMBL/GenBank/DDBJ databases">
        <title>Carnegiea gigantea Genome sequencing and assembly v2.</title>
        <authorList>
            <person name="Copetti D."/>
            <person name="Sanderson M.J."/>
            <person name="Burquez A."/>
            <person name="Wojciechowski M.F."/>
        </authorList>
    </citation>
    <scope>NUCLEOTIDE SEQUENCE</scope>
    <source>
        <strain evidence="3">SGP5-SGP5p</strain>
        <tissue evidence="3">Aerial part</tissue>
    </source>
</reference>
<protein>
    <recommendedName>
        <fullName evidence="2">Metallo-beta-lactamase domain-containing protein</fullName>
    </recommendedName>
</protein>
<dbReference type="PANTHER" id="PTHR23131:SF0">
    <property type="entry name" value="ENDORIBONUCLEASE LACTB2"/>
    <property type="match status" value="1"/>
</dbReference>
<evidence type="ECO:0000313" key="4">
    <source>
        <dbReference type="Proteomes" id="UP001153076"/>
    </source>
</evidence>
<evidence type="ECO:0000259" key="2">
    <source>
        <dbReference type="Pfam" id="PF00753"/>
    </source>
</evidence>
<dbReference type="InterPro" id="IPR050662">
    <property type="entry name" value="Sec-metab_biosynth-thioest"/>
</dbReference>
<feature type="region of interest" description="Disordered" evidence="1">
    <location>
        <begin position="23"/>
        <end position="48"/>
    </location>
</feature>
<gene>
    <name evidence="3" type="ORF">Cgig2_018545</name>
</gene>
<dbReference type="EMBL" id="JAKOGI010000075">
    <property type="protein sequence ID" value="KAJ8445604.1"/>
    <property type="molecule type" value="Genomic_DNA"/>
</dbReference>
<dbReference type="SUPFAM" id="SSF56281">
    <property type="entry name" value="Metallo-hydrolase/oxidoreductase"/>
    <property type="match status" value="1"/>
</dbReference>
<dbReference type="Pfam" id="PF00753">
    <property type="entry name" value="Lactamase_B"/>
    <property type="match status" value="1"/>
</dbReference>
<proteinExistence type="predicted"/>
<dbReference type="AlphaFoldDB" id="A0A9Q1QKZ3"/>
<organism evidence="3 4">
    <name type="scientific">Carnegiea gigantea</name>
    <dbReference type="NCBI Taxonomy" id="171969"/>
    <lineage>
        <taxon>Eukaryota</taxon>
        <taxon>Viridiplantae</taxon>
        <taxon>Streptophyta</taxon>
        <taxon>Embryophyta</taxon>
        <taxon>Tracheophyta</taxon>
        <taxon>Spermatophyta</taxon>
        <taxon>Magnoliopsida</taxon>
        <taxon>eudicotyledons</taxon>
        <taxon>Gunneridae</taxon>
        <taxon>Pentapetalae</taxon>
        <taxon>Caryophyllales</taxon>
        <taxon>Cactineae</taxon>
        <taxon>Cactaceae</taxon>
        <taxon>Cactoideae</taxon>
        <taxon>Echinocereeae</taxon>
        <taxon>Carnegiea</taxon>
    </lineage>
</organism>
<evidence type="ECO:0000256" key="1">
    <source>
        <dbReference type="SAM" id="MobiDB-lite"/>
    </source>
</evidence>
<dbReference type="GO" id="GO:0009536">
    <property type="term" value="C:plastid"/>
    <property type="evidence" value="ECO:0007669"/>
    <property type="project" value="TreeGrafter"/>
</dbReference>
<dbReference type="OrthoDB" id="17458at2759"/>
<keyword evidence="4" id="KW-1185">Reference proteome</keyword>
<name>A0A9Q1QKZ3_9CARY</name>
<dbReference type="Proteomes" id="UP001153076">
    <property type="component" value="Unassembled WGS sequence"/>
</dbReference>
<evidence type="ECO:0000313" key="3">
    <source>
        <dbReference type="EMBL" id="KAJ8445604.1"/>
    </source>
</evidence>
<sequence length="453" mass="50271">MGTVDGKIGRVVSGDELDNEYGRCILPSNNGRQPGRRRSKRRESQAQAQIVGGTQNAGKLDIRGAPTAIPVLILMQPMKAVLSRLPSMLTDHKTHVHCGKLRVKSLVLEKHAAAIVAQFLNNLMDHHPIAVVLEFAMSATMAVHRLAVIITNPSNADEFLVVKQIRPPKFGIEEYDSYVDSDLWDLPFVQLDSWQGESEIQVEGAELCADKLDLRKFDLGSALNQVSEQVGIDRLVEGRWRFWKYAEEADFGPGHPVHTVFITGQHACADRSLNVACQWMMRSECLKCLAEVKQDSNRVGPLVVTSILHEIGHSLKRSVPLNLPSQEYPPGIVLVPMSSRTSKPFRTTNLIVVAPETVAKSECDKGVVAHGDALIVDPGCSSRFHKEFKDVVTSLPRKLIVFVTHHHHDHVDGLSVIQKCNPDAILLAHERTMHRIGKGRKIQAFVINKELKS</sequence>
<accession>A0A9Q1QKZ3</accession>
<dbReference type="PANTHER" id="PTHR23131">
    <property type="entry name" value="ENDORIBONUCLEASE LACTB2"/>
    <property type="match status" value="1"/>
</dbReference>